<evidence type="ECO:0000256" key="1">
    <source>
        <dbReference type="ARBA" id="ARBA00004141"/>
    </source>
</evidence>
<dbReference type="AlphaFoldDB" id="A0A644XFK8"/>
<feature type="transmembrane region" description="Helical" evidence="5">
    <location>
        <begin position="64"/>
        <end position="86"/>
    </location>
</feature>
<dbReference type="Gene3D" id="1.10.3080.10">
    <property type="entry name" value="Clc chloride channel"/>
    <property type="match status" value="1"/>
</dbReference>
<evidence type="ECO:0000256" key="4">
    <source>
        <dbReference type="ARBA" id="ARBA00023136"/>
    </source>
</evidence>
<comment type="caution">
    <text evidence="6">The sequence shown here is derived from an EMBL/GenBank/DDBJ whole genome shotgun (WGS) entry which is preliminary data.</text>
</comment>
<evidence type="ECO:0000256" key="3">
    <source>
        <dbReference type="ARBA" id="ARBA00022989"/>
    </source>
</evidence>
<dbReference type="InterPro" id="IPR014743">
    <property type="entry name" value="Cl-channel_core"/>
</dbReference>
<comment type="subcellular location">
    <subcellularLocation>
        <location evidence="1">Membrane</location>
        <topology evidence="1">Multi-pass membrane protein</topology>
    </subcellularLocation>
</comment>
<sequence>MAETQGEAASAGMSGAAYLRLVLLGALIGIPAALVAALFLAMLHELEHLLWDVLPQALGAPSPPWYLVIGLPIVGAVLVWAARTLLPGDGGHRPLEGFGRGPTPLEFAPGIVLAAVGSLAFGAVLGPEAPLVALGSVVGVAVTRLFRLRQREAAVLGTAGSFSAISALFGGPLVAGMLLLESGLAMGTALLPALLPGLVAAAVGYVLFIGLDGWGGLSATALDVQGLPMYAGTHLLDLAVAVGVGVVAALIVAAVRLLAARLEGFGRGRHGMVRLLLLGGLAIGLLAQLAQALGGNVQDVLFSGQTSVPDIINQSSIGVVVGVLVTKALAYAVCLGSGFRGGPVFPAIFLGVGVATLAVIGLGVSPTLAVAVGTAAGMAAGTRLLFSSVLLAALLVGRQGLDAVPAAVLAAAAAWITVAALDRRKPSPGRSAQRKPH</sequence>
<keyword evidence="4 5" id="KW-0472">Membrane</keyword>
<keyword evidence="2 5" id="KW-0812">Transmembrane</keyword>
<name>A0A644XFK8_9ZZZZ</name>
<feature type="transmembrane region" description="Helical" evidence="5">
    <location>
        <begin position="403"/>
        <end position="421"/>
    </location>
</feature>
<evidence type="ECO:0000313" key="6">
    <source>
        <dbReference type="EMBL" id="MPM15016.1"/>
    </source>
</evidence>
<feature type="transmembrane region" description="Helical" evidence="5">
    <location>
        <begin position="153"/>
        <end position="178"/>
    </location>
</feature>
<feature type="transmembrane region" description="Helical" evidence="5">
    <location>
        <begin position="344"/>
        <end position="364"/>
    </location>
</feature>
<evidence type="ECO:0000256" key="5">
    <source>
        <dbReference type="SAM" id="Phobius"/>
    </source>
</evidence>
<proteinExistence type="predicted"/>
<feature type="transmembrane region" description="Helical" evidence="5">
    <location>
        <begin position="370"/>
        <end position="396"/>
    </location>
</feature>
<dbReference type="PANTHER" id="PTHR43427:SF12">
    <property type="entry name" value="CHLORIDE TRANSPORTER"/>
    <property type="match status" value="1"/>
</dbReference>
<feature type="transmembrane region" description="Helical" evidence="5">
    <location>
        <begin position="271"/>
        <end position="291"/>
    </location>
</feature>
<dbReference type="CDD" id="cd00400">
    <property type="entry name" value="Voltage_gated_ClC"/>
    <property type="match status" value="1"/>
</dbReference>
<dbReference type="SUPFAM" id="SSF81340">
    <property type="entry name" value="Clc chloride channel"/>
    <property type="match status" value="1"/>
</dbReference>
<reference evidence="6" key="1">
    <citation type="submission" date="2019-08" db="EMBL/GenBank/DDBJ databases">
        <authorList>
            <person name="Kucharzyk K."/>
            <person name="Murdoch R.W."/>
            <person name="Higgins S."/>
            <person name="Loffler F."/>
        </authorList>
    </citation>
    <scope>NUCLEOTIDE SEQUENCE</scope>
</reference>
<dbReference type="EMBL" id="VSSQ01002372">
    <property type="protein sequence ID" value="MPM15016.1"/>
    <property type="molecule type" value="Genomic_DNA"/>
</dbReference>
<dbReference type="InterPro" id="IPR001807">
    <property type="entry name" value="ClC"/>
</dbReference>
<dbReference type="GO" id="GO:0015108">
    <property type="term" value="F:chloride transmembrane transporter activity"/>
    <property type="evidence" value="ECO:0007669"/>
    <property type="project" value="InterPro"/>
</dbReference>
<gene>
    <name evidence="6" type="primary">yfeO_1</name>
    <name evidence="6" type="ORF">SDC9_61381</name>
</gene>
<protein>
    <submittedName>
        <fullName evidence="6">Putative ion-transport protein YfeO</fullName>
    </submittedName>
</protein>
<evidence type="ECO:0000256" key="2">
    <source>
        <dbReference type="ARBA" id="ARBA00022692"/>
    </source>
</evidence>
<feature type="transmembrane region" description="Helical" evidence="5">
    <location>
        <begin position="21"/>
        <end position="44"/>
    </location>
</feature>
<feature type="transmembrane region" description="Helical" evidence="5">
    <location>
        <begin position="311"/>
        <end position="332"/>
    </location>
</feature>
<dbReference type="GO" id="GO:0016020">
    <property type="term" value="C:membrane"/>
    <property type="evidence" value="ECO:0007669"/>
    <property type="project" value="UniProtKB-SubCell"/>
</dbReference>
<dbReference type="InterPro" id="IPR050368">
    <property type="entry name" value="ClC-type_chloride_channel"/>
</dbReference>
<dbReference type="Pfam" id="PF00654">
    <property type="entry name" value="Voltage_CLC"/>
    <property type="match status" value="1"/>
</dbReference>
<dbReference type="PANTHER" id="PTHR43427">
    <property type="entry name" value="CHLORIDE CHANNEL PROTEIN CLC-E"/>
    <property type="match status" value="1"/>
</dbReference>
<keyword evidence="3 5" id="KW-1133">Transmembrane helix</keyword>
<accession>A0A644XFK8</accession>
<feature type="transmembrane region" description="Helical" evidence="5">
    <location>
        <begin position="107"/>
        <end position="125"/>
    </location>
</feature>
<feature type="transmembrane region" description="Helical" evidence="5">
    <location>
        <begin position="238"/>
        <end position="259"/>
    </location>
</feature>
<organism evidence="6">
    <name type="scientific">bioreactor metagenome</name>
    <dbReference type="NCBI Taxonomy" id="1076179"/>
    <lineage>
        <taxon>unclassified sequences</taxon>
        <taxon>metagenomes</taxon>
        <taxon>ecological metagenomes</taxon>
    </lineage>
</organism>
<feature type="transmembrane region" description="Helical" evidence="5">
    <location>
        <begin position="184"/>
        <end position="207"/>
    </location>
</feature>